<organism evidence="2 3">
    <name type="scientific">Lysinibacillus xylanilyticus</name>
    <dbReference type="NCBI Taxonomy" id="582475"/>
    <lineage>
        <taxon>Bacteria</taxon>
        <taxon>Bacillati</taxon>
        <taxon>Bacillota</taxon>
        <taxon>Bacilli</taxon>
        <taxon>Bacillales</taxon>
        <taxon>Bacillaceae</taxon>
        <taxon>Lysinibacillus</taxon>
    </lineage>
</organism>
<protein>
    <recommendedName>
        <fullName evidence="1">UmuC domain-containing protein</fullName>
    </recommendedName>
</protein>
<dbReference type="PROSITE" id="PS50173">
    <property type="entry name" value="UMUC"/>
    <property type="match status" value="1"/>
</dbReference>
<dbReference type="Proteomes" id="UP000037326">
    <property type="component" value="Unassembled WGS sequence"/>
</dbReference>
<sequence length="77" mass="8636">MNYDNLPHKDIFCIDMKCFYASCIAMLKGLDVLKDPIAVIGNFEQPGSIVLVASPVMKGKFKIKTGNRRYVHVFLGD</sequence>
<dbReference type="GO" id="GO:0006281">
    <property type="term" value="P:DNA repair"/>
    <property type="evidence" value="ECO:0007669"/>
    <property type="project" value="InterPro"/>
</dbReference>
<comment type="caution">
    <text evidence="2">The sequence shown here is derived from an EMBL/GenBank/DDBJ whole genome shotgun (WGS) entry which is preliminary data.</text>
</comment>
<name>A0A0K9FBJ9_9BACI</name>
<feature type="domain" description="UmuC" evidence="1">
    <location>
        <begin position="11"/>
        <end position="66"/>
    </location>
</feature>
<evidence type="ECO:0000313" key="3">
    <source>
        <dbReference type="Proteomes" id="UP000037326"/>
    </source>
</evidence>
<evidence type="ECO:0000259" key="1">
    <source>
        <dbReference type="PROSITE" id="PS50173"/>
    </source>
</evidence>
<dbReference type="InterPro" id="IPR043502">
    <property type="entry name" value="DNA/RNA_pol_sf"/>
</dbReference>
<accession>A0A0K9FBJ9</accession>
<dbReference type="PATRIC" id="fig|582475.4.peg.779"/>
<gene>
    <name evidence="2" type="ORF">ACZ11_06550</name>
</gene>
<reference evidence="3" key="1">
    <citation type="submission" date="2015-07" db="EMBL/GenBank/DDBJ databases">
        <authorList>
            <consortium name="Consortium for Microbial Forensics and Genomics (microFORGE)"/>
            <person name="Knight B.M."/>
            <person name="Roberts D.P."/>
            <person name="Lin D."/>
            <person name="Hari K."/>
            <person name="Fletcher J."/>
            <person name="Melcher U."/>
            <person name="Blagden T."/>
            <person name="Winegar R.A."/>
        </authorList>
    </citation>
    <scope>NUCLEOTIDE SEQUENCE [LARGE SCALE GENOMIC DNA]</scope>
    <source>
        <strain evidence="3">DSM 23493</strain>
    </source>
</reference>
<evidence type="ECO:0000313" key="2">
    <source>
        <dbReference type="EMBL" id="KMY31845.1"/>
    </source>
</evidence>
<dbReference type="EMBL" id="LFXJ01000005">
    <property type="protein sequence ID" value="KMY31845.1"/>
    <property type="molecule type" value="Genomic_DNA"/>
</dbReference>
<dbReference type="SUPFAM" id="SSF56672">
    <property type="entry name" value="DNA/RNA polymerases"/>
    <property type="match status" value="1"/>
</dbReference>
<dbReference type="AlphaFoldDB" id="A0A0K9FBJ9"/>
<proteinExistence type="predicted"/>
<dbReference type="InterPro" id="IPR001126">
    <property type="entry name" value="UmuC"/>
</dbReference>